<accession>A0A0C9LYZ0</accession>
<protein>
    <submittedName>
        <fullName evidence="1">Uncharacterized protein</fullName>
    </submittedName>
</protein>
<organism evidence="1">
    <name type="scientific">Mucor ambiguus</name>
    <dbReference type="NCBI Taxonomy" id="91626"/>
    <lineage>
        <taxon>Eukaryota</taxon>
        <taxon>Fungi</taxon>
        <taxon>Fungi incertae sedis</taxon>
        <taxon>Mucoromycota</taxon>
        <taxon>Mucoromycotina</taxon>
        <taxon>Mucoromycetes</taxon>
        <taxon>Mucorales</taxon>
        <taxon>Mucorineae</taxon>
        <taxon>Mucoraceae</taxon>
        <taxon>Mucor</taxon>
    </lineage>
</organism>
<dbReference type="Proteomes" id="UP000053815">
    <property type="component" value="Unassembled WGS sequence"/>
</dbReference>
<name>A0A0C9LYZ0_9FUNG</name>
<dbReference type="EMBL" id="DF836921">
    <property type="protein sequence ID" value="GAN11490.1"/>
    <property type="molecule type" value="Genomic_DNA"/>
</dbReference>
<proteinExistence type="predicted"/>
<reference evidence="1" key="1">
    <citation type="submission" date="2014-09" db="EMBL/GenBank/DDBJ databases">
        <title>Draft genome sequence of an oleaginous Mucoromycotina fungus Mucor ambiguus NBRC6742.</title>
        <authorList>
            <person name="Takeda I."/>
            <person name="Yamane N."/>
            <person name="Morita T."/>
            <person name="Tamano K."/>
            <person name="Machida M."/>
            <person name="Baker S."/>
            <person name="Koike H."/>
        </authorList>
    </citation>
    <scope>NUCLEOTIDE SEQUENCE</scope>
    <source>
        <strain evidence="1">NBRC 6742</strain>
    </source>
</reference>
<feature type="non-terminal residue" evidence="1">
    <location>
        <position position="1"/>
    </location>
</feature>
<evidence type="ECO:0000313" key="2">
    <source>
        <dbReference type="Proteomes" id="UP000053815"/>
    </source>
</evidence>
<gene>
    <name evidence="1" type="ORF">MAM1_0632c11053</name>
</gene>
<sequence length="62" mass="7135">QFPLKVSIAMTINKSPEQPLTKVNSSTIIFLIDYVEKQRNPLGDAVIKRSKIKRLVLSEYFQ</sequence>
<evidence type="ECO:0000313" key="1">
    <source>
        <dbReference type="EMBL" id="GAN11490.1"/>
    </source>
</evidence>
<keyword evidence="2" id="KW-1185">Reference proteome</keyword>
<dbReference type="AlphaFoldDB" id="A0A0C9LYZ0"/>